<dbReference type="NCBIfam" id="TIGR00148">
    <property type="entry name" value="UbiD family decarboxylase"/>
    <property type="match status" value="1"/>
</dbReference>
<name>A0A3G1KXQ6_FORW1</name>
<proteinExistence type="predicted"/>
<dbReference type="Gene3D" id="3.40.1670.10">
    <property type="entry name" value="UbiD C-terminal domain-like"/>
    <property type="match status" value="1"/>
</dbReference>
<dbReference type="SUPFAM" id="SSF143968">
    <property type="entry name" value="UbiD C-terminal domain-like"/>
    <property type="match status" value="2"/>
</dbReference>
<dbReference type="Pfam" id="PF20696">
    <property type="entry name" value="UbiD_C"/>
    <property type="match status" value="1"/>
</dbReference>
<dbReference type="PANTHER" id="PTHR30108:SF7">
    <property type="entry name" value="3-POLYPRENYL-4-HYDROXYBENZOATE DECARBOXYLASE"/>
    <property type="match status" value="1"/>
</dbReference>
<dbReference type="Pfam" id="PF01977">
    <property type="entry name" value="UbiD"/>
    <property type="match status" value="1"/>
</dbReference>
<feature type="domain" description="3-octaprenyl-4-hydroxybenzoate carboxy-lyase-like Rift-related" evidence="1">
    <location>
        <begin position="120"/>
        <end position="314"/>
    </location>
</feature>
<accession>A0A3G1KXQ6</accession>
<keyword evidence="5" id="KW-1185">Reference proteome</keyword>
<evidence type="ECO:0000259" key="1">
    <source>
        <dbReference type="Pfam" id="PF01977"/>
    </source>
</evidence>
<dbReference type="InterPro" id="IPR002830">
    <property type="entry name" value="UbiD"/>
</dbReference>
<dbReference type="OrthoDB" id="9809841at2"/>
<dbReference type="RefSeq" id="WP_148136613.1">
    <property type="nucleotide sequence ID" value="NZ_CP017634.1"/>
</dbReference>
<dbReference type="InterPro" id="IPR049383">
    <property type="entry name" value="UbiD-like_N"/>
</dbReference>
<dbReference type="EMBL" id="CP017634">
    <property type="protein sequence ID" value="ATW27264.1"/>
    <property type="molecule type" value="Genomic_DNA"/>
</dbReference>
<evidence type="ECO:0000259" key="2">
    <source>
        <dbReference type="Pfam" id="PF20695"/>
    </source>
</evidence>
<feature type="domain" description="3-octaprenyl-4-hydroxybenzoate carboxy-lyase-like C-terminal" evidence="3">
    <location>
        <begin position="320"/>
        <end position="441"/>
    </location>
</feature>
<gene>
    <name evidence="4" type="ORF">DCMF_23145</name>
</gene>
<organism evidence="4 5">
    <name type="scientific">Formimonas warabiya</name>
    <dbReference type="NCBI Taxonomy" id="1761012"/>
    <lineage>
        <taxon>Bacteria</taxon>
        <taxon>Bacillati</taxon>
        <taxon>Bacillota</taxon>
        <taxon>Clostridia</taxon>
        <taxon>Eubacteriales</taxon>
        <taxon>Peptococcaceae</taxon>
        <taxon>Candidatus Formimonas</taxon>
    </lineage>
</organism>
<dbReference type="AlphaFoldDB" id="A0A3G1KXQ6"/>
<sequence>MDKNLRSFMNRLEQERDLVKIGAPVDPHLELAEIHRRVIGAGGPALLFTNVQGSPFPVLSNLFGTKKRVEMAVGSRPEKMINNMVESLDKLMPPSVKSLWQERRWLRDLAHVGLKKIPGHKAPVVERKIPANLRQFPVITSWQQDGGPFITQPLVYTEDPLTGQHNLGMYRMQVFSPDETGMHWQIHKGGGFHYYEAEQVNQSLPVTVFLGGPPVLTLAAIAPLPERIPELILASFLLGDKLDVTRLSGHPHPLIAEADFALLGQVDPGKRRLEGPFGDHYGYYSLAHDFPVFKIKDIYHRKDAVFPVTVVGKPKQEDYFIGDYLQELLAPLFPLVMPGVKELWTYGEAGFHALAAARVRESYERESLSYAFRILGEGQLTLTKFLLLTDSGCNLRKFDQVLENVLARFDPSRDLLILNDTSMDTLDYTGRKFNLGSKAVMKGTGRIKRTLPRCYEGGLLPGIDAIQVFCPGCLVVSGRPFLEAPKLGEEVLALGKEHLRAWPLLVLVDDAEKITDQTTFLWTIFTRFDPAWDIHGDCEIRQNKICYQGPVLMDARIKPDYPEELMPREDIVGKVSRRWKEYFPNHPNYI</sequence>
<dbReference type="KEGG" id="fwa:DCMF_23145"/>
<feature type="domain" description="3-octaprenyl-4-hydroxybenzoate carboxy-lyase-like N-terminal" evidence="2">
    <location>
        <begin position="10"/>
        <end position="87"/>
    </location>
</feature>
<dbReference type="InterPro" id="IPR048304">
    <property type="entry name" value="UbiD_Rift_dom"/>
</dbReference>
<evidence type="ECO:0000259" key="3">
    <source>
        <dbReference type="Pfam" id="PF20696"/>
    </source>
</evidence>
<dbReference type="PANTHER" id="PTHR30108">
    <property type="entry name" value="3-OCTAPRENYL-4-HYDROXYBENZOATE CARBOXY-LYASE-RELATED"/>
    <property type="match status" value="1"/>
</dbReference>
<dbReference type="SUPFAM" id="SSF50475">
    <property type="entry name" value="FMN-binding split barrel"/>
    <property type="match status" value="1"/>
</dbReference>
<reference evidence="4 5" key="1">
    <citation type="submission" date="2016-10" db="EMBL/GenBank/DDBJ databases">
        <title>Complete Genome Sequence of Peptococcaceae strain DCMF.</title>
        <authorList>
            <person name="Edwards R.J."/>
            <person name="Holland S.I."/>
            <person name="Deshpande N.P."/>
            <person name="Wong Y.K."/>
            <person name="Ertan H."/>
            <person name="Manefield M."/>
            <person name="Russell T.L."/>
            <person name="Lee M.J."/>
        </authorList>
    </citation>
    <scope>NUCLEOTIDE SEQUENCE [LARGE SCALE GENOMIC DNA]</scope>
    <source>
        <strain evidence="4 5">DCMF</strain>
    </source>
</reference>
<dbReference type="InterPro" id="IPR049381">
    <property type="entry name" value="UbiD-like_C"/>
</dbReference>
<dbReference type="GO" id="GO:0016831">
    <property type="term" value="F:carboxy-lyase activity"/>
    <property type="evidence" value="ECO:0007669"/>
    <property type="project" value="InterPro"/>
</dbReference>
<protein>
    <submittedName>
        <fullName evidence="4">4-hydroxybenzoate decarboxylase</fullName>
    </submittedName>
</protein>
<evidence type="ECO:0000313" key="4">
    <source>
        <dbReference type="EMBL" id="ATW27264.1"/>
    </source>
</evidence>
<dbReference type="Pfam" id="PF20695">
    <property type="entry name" value="UbiD_N"/>
    <property type="match status" value="1"/>
</dbReference>
<evidence type="ECO:0000313" key="5">
    <source>
        <dbReference type="Proteomes" id="UP000323521"/>
    </source>
</evidence>
<dbReference type="Proteomes" id="UP000323521">
    <property type="component" value="Chromosome"/>
</dbReference>
<dbReference type="GO" id="GO:0005737">
    <property type="term" value="C:cytoplasm"/>
    <property type="evidence" value="ECO:0007669"/>
    <property type="project" value="TreeGrafter"/>
</dbReference>